<accession>A0A9P4MIH1</accession>
<proteinExistence type="predicted"/>
<evidence type="ECO:0000256" key="1">
    <source>
        <dbReference type="SAM" id="MobiDB-lite"/>
    </source>
</evidence>
<organism evidence="3 4">
    <name type="scientific">Myriangium duriaei CBS 260.36</name>
    <dbReference type="NCBI Taxonomy" id="1168546"/>
    <lineage>
        <taxon>Eukaryota</taxon>
        <taxon>Fungi</taxon>
        <taxon>Dikarya</taxon>
        <taxon>Ascomycota</taxon>
        <taxon>Pezizomycotina</taxon>
        <taxon>Dothideomycetes</taxon>
        <taxon>Dothideomycetidae</taxon>
        <taxon>Myriangiales</taxon>
        <taxon>Myriangiaceae</taxon>
        <taxon>Myriangium</taxon>
    </lineage>
</organism>
<dbReference type="Proteomes" id="UP000799439">
    <property type="component" value="Unassembled WGS sequence"/>
</dbReference>
<comment type="caution">
    <text evidence="3">The sequence shown here is derived from an EMBL/GenBank/DDBJ whole genome shotgun (WGS) entry which is preliminary data.</text>
</comment>
<protein>
    <submittedName>
        <fullName evidence="3">Uncharacterized protein</fullName>
    </submittedName>
</protein>
<feature type="compositionally biased region" description="Polar residues" evidence="1">
    <location>
        <begin position="75"/>
        <end position="93"/>
    </location>
</feature>
<feature type="transmembrane region" description="Helical" evidence="2">
    <location>
        <begin position="208"/>
        <end position="227"/>
    </location>
</feature>
<evidence type="ECO:0000256" key="2">
    <source>
        <dbReference type="SAM" id="Phobius"/>
    </source>
</evidence>
<dbReference type="AlphaFoldDB" id="A0A9P4MIH1"/>
<evidence type="ECO:0000313" key="3">
    <source>
        <dbReference type="EMBL" id="KAF2155970.1"/>
    </source>
</evidence>
<gene>
    <name evidence="3" type="ORF">K461DRAFT_275030</name>
</gene>
<keyword evidence="2" id="KW-1133">Transmembrane helix</keyword>
<evidence type="ECO:0000313" key="4">
    <source>
        <dbReference type="Proteomes" id="UP000799439"/>
    </source>
</evidence>
<feature type="transmembrane region" description="Helical" evidence="2">
    <location>
        <begin position="177"/>
        <end position="196"/>
    </location>
</feature>
<dbReference type="OrthoDB" id="4140442at2759"/>
<feature type="region of interest" description="Disordered" evidence="1">
    <location>
        <begin position="50"/>
        <end position="96"/>
    </location>
</feature>
<feature type="region of interest" description="Disordered" evidence="1">
    <location>
        <begin position="122"/>
        <end position="143"/>
    </location>
</feature>
<reference evidence="3" key="1">
    <citation type="journal article" date="2020" name="Stud. Mycol.">
        <title>101 Dothideomycetes genomes: a test case for predicting lifestyles and emergence of pathogens.</title>
        <authorList>
            <person name="Haridas S."/>
            <person name="Albert R."/>
            <person name="Binder M."/>
            <person name="Bloem J."/>
            <person name="Labutti K."/>
            <person name="Salamov A."/>
            <person name="Andreopoulos B."/>
            <person name="Baker S."/>
            <person name="Barry K."/>
            <person name="Bills G."/>
            <person name="Bluhm B."/>
            <person name="Cannon C."/>
            <person name="Castanera R."/>
            <person name="Culley D."/>
            <person name="Daum C."/>
            <person name="Ezra D."/>
            <person name="Gonzalez J."/>
            <person name="Henrissat B."/>
            <person name="Kuo A."/>
            <person name="Liang C."/>
            <person name="Lipzen A."/>
            <person name="Lutzoni F."/>
            <person name="Magnuson J."/>
            <person name="Mondo S."/>
            <person name="Nolan M."/>
            <person name="Ohm R."/>
            <person name="Pangilinan J."/>
            <person name="Park H.-J."/>
            <person name="Ramirez L."/>
            <person name="Alfaro M."/>
            <person name="Sun H."/>
            <person name="Tritt A."/>
            <person name="Yoshinaga Y."/>
            <person name="Zwiers L.-H."/>
            <person name="Turgeon B."/>
            <person name="Goodwin S."/>
            <person name="Spatafora J."/>
            <person name="Crous P."/>
            <person name="Grigoriev I."/>
        </authorList>
    </citation>
    <scope>NUCLEOTIDE SEQUENCE</scope>
    <source>
        <strain evidence="3">CBS 260.36</strain>
    </source>
</reference>
<dbReference type="EMBL" id="ML996082">
    <property type="protein sequence ID" value="KAF2155970.1"/>
    <property type="molecule type" value="Genomic_DNA"/>
</dbReference>
<keyword evidence="2" id="KW-0812">Transmembrane</keyword>
<name>A0A9P4MIH1_9PEZI</name>
<keyword evidence="2" id="KW-0472">Membrane</keyword>
<sequence length="373" mass="41704">MTSLATAWIVQAIKRSPVPILGRHVQFNRVVTAYTPTRNFWATIPREKKRPVSAVLSPSGKYQQNSKKQDHSKPAQKNASATAQHPNPKSGNAVQDVEPAQPLPQTLTAARTSPLLKEITENTNKPSQSMQEPSSPLMQTNQPRPASIPYERVDYIKSLSHIAQPVCIYQAPPQRRYAVVCYGSMLFFVAVAKFNYNSIIAFAGTNPWALVYAGIICTMYGALAMYCGMAPQKMVRSIYAVPTQHGGPRAGPMLEVTFKPILPFQKAKPLQIPAIDMTRDAVVAATVEERVIAESNEKLRFRWGKAFFRMIRGVLFDVVNMFTRKNFVYISLPRAGQCKVDLPGTVNLGRGHALEQLVHMDQSKRRIFRKMFS</sequence>
<keyword evidence="4" id="KW-1185">Reference proteome</keyword>